<dbReference type="STRING" id="401625.A0A0P1BC36"/>
<name>A0A0P1BC36_9BASI</name>
<keyword evidence="2 6" id="KW-0812">Transmembrane</keyword>
<accession>A0A0P1BC36</accession>
<evidence type="ECO:0000313" key="8">
    <source>
        <dbReference type="EMBL" id="CEH13376.1"/>
    </source>
</evidence>
<feature type="transmembrane region" description="Helical" evidence="6">
    <location>
        <begin position="49"/>
        <end position="69"/>
    </location>
</feature>
<evidence type="ECO:0000256" key="4">
    <source>
        <dbReference type="ARBA" id="ARBA00023136"/>
    </source>
</evidence>
<feature type="transmembrane region" description="Helical" evidence="6">
    <location>
        <begin position="307"/>
        <end position="331"/>
    </location>
</feature>
<feature type="compositionally biased region" description="Basic and acidic residues" evidence="5">
    <location>
        <begin position="150"/>
        <end position="165"/>
    </location>
</feature>
<dbReference type="InterPro" id="IPR025016">
    <property type="entry name" value="DUF3955"/>
</dbReference>
<evidence type="ECO:0000256" key="3">
    <source>
        <dbReference type="ARBA" id="ARBA00022989"/>
    </source>
</evidence>
<dbReference type="EMBL" id="CCYA01000217">
    <property type="protein sequence ID" value="CEH13376.1"/>
    <property type="molecule type" value="Genomic_DNA"/>
</dbReference>
<feature type="domain" description="DUF3955" evidence="7">
    <location>
        <begin position="16"/>
        <end position="67"/>
    </location>
</feature>
<feature type="transmembrane region" description="Helical" evidence="6">
    <location>
        <begin position="176"/>
        <end position="195"/>
    </location>
</feature>
<sequence length="441" mass="47429">MEAQGSAASGQRRHEYLVGIALLMLVVLLWTASNFLTNTILTGSYNKPFAVTYLNTSSFAIYLIPFTCLHRARRRNTSSYFPKDETESSFWTRIGFYIPQSDSSAPEDHRGRYAPLPSVHSDSSERRSARPPSPTRRRSHLSAPRPSSIDGRRPRSLLESRHATDVSRQQPADAPLSLRETAILAFQFTIVWFGANWSLNAGLGLTSVASGTTLSSASGFFTLALGSLLGVETFTLPKLAAVLISFVGVAMVTRADSASPLAHDVISHSINALLGDALSLLSALLYAVYVTLLKVRIGSEERVSMPLFFGFVGIFNILGMWPVGVLLHLIGVERIEPPSEVSTWAGIGVNMAITFVSDFAYLLAMLKSSPLVATIGLSLTIPLALVGDLVRGTHSGGWLGDIGSVCVLLSFVAIGLADHALISREAPASHLPIAGRHLASE</sequence>
<evidence type="ECO:0000256" key="5">
    <source>
        <dbReference type="SAM" id="MobiDB-lite"/>
    </source>
</evidence>
<keyword evidence="3 6" id="KW-1133">Transmembrane helix</keyword>
<dbReference type="Proteomes" id="UP000054845">
    <property type="component" value="Unassembled WGS sequence"/>
</dbReference>
<dbReference type="PANTHER" id="PTHR23051:SF0">
    <property type="entry name" value="SOLUTE CARRIER FAMILY 35 MEMBER F5"/>
    <property type="match status" value="1"/>
</dbReference>
<evidence type="ECO:0000259" key="7">
    <source>
        <dbReference type="Pfam" id="PF13127"/>
    </source>
</evidence>
<evidence type="ECO:0000256" key="1">
    <source>
        <dbReference type="ARBA" id="ARBA00004141"/>
    </source>
</evidence>
<feature type="transmembrane region" description="Helical" evidence="6">
    <location>
        <begin position="402"/>
        <end position="422"/>
    </location>
</feature>
<proteinExistence type="predicted"/>
<evidence type="ECO:0000256" key="6">
    <source>
        <dbReference type="SAM" id="Phobius"/>
    </source>
</evidence>
<feature type="region of interest" description="Disordered" evidence="5">
    <location>
        <begin position="102"/>
        <end position="172"/>
    </location>
</feature>
<evidence type="ECO:0000256" key="2">
    <source>
        <dbReference type="ARBA" id="ARBA00022692"/>
    </source>
</evidence>
<dbReference type="GO" id="GO:0000329">
    <property type="term" value="C:fungal-type vacuole membrane"/>
    <property type="evidence" value="ECO:0007669"/>
    <property type="project" value="TreeGrafter"/>
</dbReference>
<feature type="transmembrane region" description="Helical" evidence="6">
    <location>
        <begin position="371"/>
        <end position="390"/>
    </location>
</feature>
<evidence type="ECO:0000313" key="9">
    <source>
        <dbReference type="Proteomes" id="UP000054845"/>
    </source>
</evidence>
<dbReference type="Pfam" id="PF13127">
    <property type="entry name" value="DUF3955"/>
    <property type="match status" value="1"/>
</dbReference>
<dbReference type="InterPro" id="IPR037185">
    <property type="entry name" value="EmrE-like"/>
</dbReference>
<feature type="transmembrane region" description="Helical" evidence="6">
    <location>
        <begin position="236"/>
        <end position="253"/>
    </location>
</feature>
<keyword evidence="9" id="KW-1185">Reference proteome</keyword>
<dbReference type="AlphaFoldDB" id="A0A0P1BC36"/>
<dbReference type="SUPFAM" id="SSF103481">
    <property type="entry name" value="Multidrug resistance efflux transporter EmrE"/>
    <property type="match status" value="1"/>
</dbReference>
<feature type="transmembrane region" description="Helical" evidence="6">
    <location>
        <begin position="343"/>
        <end position="364"/>
    </location>
</feature>
<feature type="transmembrane region" description="Helical" evidence="6">
    <location>
        <begin position="16"/>
        <end position="37"/>
    </location>
</feature>
<feature type="transmembrane region" description="Helical" evidence="6">
    <location>
        <begin position="207"/>
        <end position="229"/>
    </location>
</feature>
<dbReference type="PANTHER" id="PTHR23051">
    <property type="entry name" value="SOLUTE CARRIER FAMILY 35, MEMBER F5"/>
    <property type="match status" value="1"/>
</dbReference>
<organism evidence="8 9">
    <name type="scientific">Ceraceosorus bombacis</name>
    <dbReference type="NCBI Taxonomy" id="401625"/>
    <lineage>
        <taxon>Eukaryota</taxon>
        <taxon>Fungi</taxon>
        <taxon>Dikarya</taxon>
        <taxon>Basidiomycota</taxon>
        <taxon>Ustilaginomycotina</taxon>
        <taxon>Exobasidiomycetes</taxon>
        <taxon>Ceraceosorales</taxon>
        <taxon>Ceraceosoraceae</taxon>
        <taxon>Ceraceosorus</taxon>
    </lineage>
</organism>
<keyword evidence="4 6" id="KW-0472">Membrane</keyword>
<reference evidence="8 9" key="1">
    <citation type="submission" date="2014-09" db="EMBL/GenBank/DDBJ databases">
        <authorList>
            <person name="Magalhaes I.L.F."/>
            <person name="Oliveira U."/>
            <person name="Santos F.R."/>
            <person name="Vidigal T.H.D.A."/>
            <person name="Brescovit A.D."/>
            <person name="Santos A.J."/>
        </authorList>
    </citation>
    <scope>NUCLEOTIDE SEQUENCE [LARGE SCALE GENOMIC DNA]</scope>
</reference>
<dbReference type="OrthoDB" id="1436450at2759"/>
<protein>
    <submittedName>
        <fullName evidence="8">Predicted membrane protein</fullName>
    </submittedName>
</protein>
<feature type="transmembrane region" description="Helical" evidence="6">
    <location>
        <begin position="273"/>
        <end position="295"/>
    </location>
</feature>
<comment type="subcellular location">
    <subcellularLocation>
        <location evidence="1">Membrane</location>
        <topology evidence="1">Multi-pass membrane protein</topology>
    </subcellularLocation>
</comment>